<proteinExistence type="predicted"/>
<accession>A0AAV7Q0M8</accession>
<evidence type="ECO:0000313" key="2">
    <source>
        <dbReference type="Proteomes" id="UP001066276"/>
    </source>
</evidence>
<name>A0AAV7Q0M8_PLEWA</name>
<gene>
    <name evidence="1" type="ORF">NDU88_011042</name>
</gene>
<sequence length="157" mass="17412">MLIARTLEEAESLPDMTVDLNRPDSVVGVWEALKAVVGEQFIANAAHANALQKEKRHQLEVRVKELEERHRGADAGEAKRQLGVACKELWALDMDVAEHAMLRTKQKYSVGGGDKAGQLLAHRLRAQAIQHQINKIQTQNGAAVTKDGLILQEFEKC</sequence>
<comment type="caution">
    <text evidence="1">The sequence shown here is derived from an EMBL/GenBank/DDBJ whole genome shotgun (WGS) entry which is preliminary data.</text>
</comment>
<dbReference type="Proteomes" id="UP001066276">
    <property type="component" value="Chromosome 7"/>
</dbReference>
<evidence type="ECO:0000313" key="1">
    <source>
        <dbReference type="EMBL" id="KAJ1132739.1"/>
    </source>
</evidence>
<dbReference type="AlphaFoldDB" id="A0AAV7Q0M8"/>
<organism evidence="1 2">
    <name type="scientific">Pleurodeles waltl</name>
    <name type="common">Iberian ribbed newt</name>
    <dbReference type="NCBI Taxonomy" id="8319"/>
    <lineage>
        <taxon>Eukaryota</taxon>
        <taxon>Metazoa</taxon>
        <taxon>Chordata</taxon>
        <taxon>Craniata</taxon>
        <taxon>Vertebrata</taxon>
        <taxon>Euteleostomi</taxon>
        <taxon>Amphibia</taxon>
        <taxon>Batrachia</taxon>
        <taxon>Caudata</taxon>
        <taxon>Salamandroidea</taxon>
        <taxon>Salamandridae</taxon>
        <taxon>Pleurodelinae</taxon>
        <taxon>Pleurodeles</taxon>
    </lineage>
</organism>
<reference evidence="1" key="1">
    <citation type="journal article" date="2022" name="bioRxiv">
        <title>Sequencing and chromosome-scale assembly of the giantPleurodeles waltlgenome.</title>
        <authorList>
            <person name="Brown T."/>
            <person name="Elewa A."/>
            <person name="Iarovenko S."/>
            <person name="Subramanian E."/>
            <person name="Araus A.J."/>
            <person name="Petzold A."/>
            <person name="Susuki M."/>
            <person name="Suzuki K.-i.T."/>
            <person name="Hayashi T."/>
            <person name="Toyoda A."/>
            <person name="Oliveira C."/>
            <person name="Osipova E."/>
            <person name="Leigh N.D."/>
            <person name="Simon A."/>
            <person name="Yun M.H."/>
        </authorList>
    </citation>
    <scope>NUCLEOTIDE SEQUENCE</scope>
    <source>
        <strain evidence="1">20211129_DDA</strain>
        <tissue evidence="1">Liver</tissue>
    </source>
</reference>
<keyword evidence="2" id="KW-1185">Reference proteome</keyword>
<protein>
    <submittedName>
        <fullName evidence="1">Uncharacterized protein</fullName>
    </submittedName>
</protein>
<dbReference type="EMBL" id="JANPWB010000011">
    <property type="protein sequence ID" value="KAJ1132739.1"/>
    <property type="molecule type" value="Genomic_DNA"/>
</dbReference>